<feature type="transmembrane region" description="Helical" evidence="1">
    <location>
        <begin position="642"/>
        <end position="663"/>
    </location>
</feature>
<feature type="transmembrane region" description="Helical" evidence="1">
    <location>
        <begin position="263"/>
        <end position="281"/>
    </location>
</feature>
<protein>
    <recommendedName>
        <fullName evidence="4">DUF1430 domain-containing protein</fullName>
    </recommendedName>
</protein>
<keyword evidence="3" id="KW-1185">Reference proteome</keyword>
<evidence type="ECO:0000313" key="2">
    <source>
        <dbReference type="EMBL" id="RGB77076.1"/>
    </source>
</evidence>
<dbReference type="AlphaFoldDB" id="A0A3E2TJB7"/>
<evidence type="ECO:0000256" key="1">
    <source>
        <dbReference type="SAM" id="Phobius"/>
    </source>
</evidence>
<keyword evidence="1" id="KW-0472">Membrane</keyword>
<feature type="transmembrane region" description="Helical" evidence="1">
    <location>
        <begin position="228"/>
        <end position="251"/>
    </location>
</feature>
<keyword evidence="1" id="KW-0812">Transmembrane</keyword>
<feature type="transmembrane region" description="Helical" evidence="1">
    <location>
        <begin position="615"/>
        <end position="636"/>
    </location>
</feature>
<name>A0A3E2TJB7_9FIRM</name>
<keyword evidence="1" id="KW-1133">Transmembrane helix</keyword>
<feature type="transmembrane region" description="Helical" evidence="1">
    <location>
        <begin position="7"/>
        <end position="26"/>
    </location>
</feature>
<dbReference type="Proteomes" id="UP000261011">
    <property type="component" value="Unassembled WGS sequence"/>
</dbReference>
<evidence type="ECO:0008006" key="4">
    <source>
        <dbReference type="Google" id="ProtNLM"/>
    </source>
</evidence>
<feature type="transmembrane region" description="Helical" evidence="1">
    <location>
        <begin position="567"/>
        <end position="594"/>
    </location>
</feature>
<dbReference type="RefSeq" id="WP_117520699.1">
    <property type="nucleotide sequence ID" value="NZ_QVEU01000002.1"/>
</dbReference>
<reference evidence="2 3" key="1">
    <citation type="submission" date="2018-08" db="EMBL/GenBank/DDBJ databases">
        <title>A genome reference for cultivated species of the human gut microbiota.</title>
        <authorList>
            <person name="Zou Y."/>
            <person name="Xue W."/>
            <person name="Luo G."/>
        </authorList>
    </citation>
    <scope>NUCLEOTIDE SEQUENCE [LARGE SCALE GENOMIC DNA]</scope>
    <source>
        <strain evidence="2 3">OF01-3</strain>
    </source>
</reference>
<gene>
    <name evidence="2" type="ORF">DXA39_02285</name>
</gene>
<feature type="transmembrane region" description="Helical" evidence="1">
    <location>
        <begin position="184"/>
        <end position="207"/>
    </location>
</feature>
<dbReference type="EMBL" id="QVEU01000002">
    <property type="protein sequence ID" value="RGB77076.1"/>
    <property type="molecule type" value="Genomic_DNA"/>
</dbReference>
<feature type="transmembrane region" description="Helical" evidence="1">
    <location>
        <begin position="302"/>
        <end position="325"/>
    </location>
</feature>
<proteinExistence type="predicted"/>
<evidence type="ECO:0000313" key="3">
    <source>
        <dbReference type="Proteomes" id="UP000261011"/>
    </source>
</evidence>
<organism evidence="2 3">
    <name type="scientific">Anaerococcus nagyae</name>
    <dbReference type="NCBI Taxonomy" id="1755241"/>
    <lineage>
        <taxon>Bacteria</taxon>
        <taxon>Bacillati</taxon>
        <taxon>Bacillota</taxon>
        <taxon>Tissierellia</taxon>
        <taxon>Tissierellales</taxon>
        <taxon>Peptoniphilaceae</taxon>
        <taxon>Anaerococcus</taxon>
    </lineage>
</organism>
<sequence length="676" mass="78428">MKKINKLIVFLIIVCMSILCINIYIVNEYQRLRHLEKEISQDCIYLKEETLETDKLLNELSELSDKYKVSFVKTASNNNDYYKLLMINEETFPYESFGGDFNKGDLPQNLPVFMNIGSLIITDMNNYYRETGDSINGEYTIISNEPYDRGSLVKELSDFLSTSPEELTKKSQGSSYSYINNTSIFSIVAILVFLLALLLVSVYSPLVNMDKIGIQKLLGTKEIDILKSYMLGSILTIVITSIIIDIGIYIINSYIPDNFYTSLIIMQLSILLVYMIIGLLLNKVINHITISNMIKGFVSMKWVHFINFALKIIVSIFVVGSLYMLSMSFDFTFDSLKKADFYTRKSPNYLTGEYINESNERLFMKSKEYSKIPYDAYKNMVKNIDDVCYIDYRKFEPYWSNNSYEKGKSFDVLNVNDNYIKKLGFNPNIGENVLYVPSTMKDVNIEEMFAYYFYQTNNIKEIEEDKLKDIDIDIYYYDKDIEAITYDEDKPLVKNPIISLVDDMNMNSSEMQALSNTGINNPIKIENTKKNREIIDKIYKKYNGEYYMKFSPISSIFKDRLEEYKSFIIKVSIALISLIILSIFVSFFIIQGYFLTENRYLNVTKILGHRLIDRFRILFILIGILDLAALIVLSILTKNRLILAIFSIFILIDILLIITFIKVKDNKNLVAKLKGV</sequence>
<comment type="caution">
    <text evidence="2">The sequence shown here is derived from an EMBL/GenBank/DDBJ whole genome shotgun (WGS) entry which is preliminary data.</text>
</comment>
<accession>A0A3E2TJB7</accession>